<evidence type="ECO:0000313" key="3">
    <source>
        <dbReference type="EMBL" id="KKL47996.1"/>
    </source>
</evidence>
<dbReference type="Gene3D" id="1.10.238.10">
    <property type="entry name" value="EF-hand"/>
    <property type="match status" value="1"/>
</dbReference>
<gene>
    <name evidence="3" type="ORF">LCGC14_2329950</name>
</gene>
<protein>
    <recommendedName>
        <fullName evidence="2">EF-hand domain-containing protein</fullName>
    </recommendedName>
</protein>
<name>A0A0F9D2N7_9ZZZZ</name>
<dbReference type="SMART" id="SM00054">
    <property type="entry name" value="EFh"/>
    <property type="match status" value="2"/>
</dbReference>
<accession>A0A0F9D2N7</accession>
<evidence type="ECO:0000256" key="1">
    <source>
        <dbReference type="SAM" id="MobiDB-lite"/>
    </source>
</evidence>
<dbReference type="PROSITE" id="PS50222">
    <property type="entry name" value="EF_HAND_2"/>
    <property type="match status" value="1"/>
</dbReference>
<dbReference type="InterPro" id="IPR011992">
    <property type="entry name" value="EF-hand-dom_pair"/>
</dbReference>
<evidence type="ECO:0000259" key="2">
    <source>
        <dbReference type="PROSITE" id="PS50222"/>
    </source>
</evidence>
<dbReference type="InterPro" id="IPR018247">
    <property type="entry name" value="EF_Hand_1_Ca_BS"/>
</dbReference>
<dbReference type="PROSITE" id="PS00018">
    <property type="entry name" value="EF_HAND_1"/>
    <property type="match status" value="1"/>
</dbReference>
<feature type="region of interest" description="Disordered" evidence="1">
    <location>
        <begin position="24"/>
        <end position="44"/>
    </location>
</feature>
<feature type="region of interest" description="Disordered" evidence="1">
    <location>
        <begin position="145"/>
        <end position="181"/>
    </location>
</feature>
<dbReference type="AlphaFoldDB" id="A0A0F9D2N7"/>
<comment type="caution">
    <text evidence="3">The sequence shown here is derived from an EMBL/GenBank/DDBJ whole genome shotgun (WGS) entry which is preliminary data.</text>
</comment>
<dbReference type="EMBL" id="LAZR01033465">
    <property type="protein sequence ID" value="KKL47996.1"/>
    <property type="molecule type" value="Genomic_DNA"/>
</dbReference>
<dbReference type="InterPro" id="IPR002048">
    <property type="entry name" value="EF_hand_dom"/>
</dbReference>
<feature type="domain" description="EF-hand" evidence="2">
    <location>
        <begin position="130"/>
        <end position="165"/>
    </location>
</feature>
<reference evidence="3" key="1">
    <citation type="journal article" date="2015" name="Nature">
        <title>Complex archaea that bridge the gap between prokaryotes and eukaryotes.</title>
        <authorList>
            <person name="Spang A."/>
            <person name="Saw J.H."/>
            <person name="Jorgensen S.L."/>
            <person name="Zaremba-Niedzwiedzka K."/>
            <person name="Martijn J."/>
            <person name="Lind A.E."/>
            <person name="van Eijk R."/>
            <person name="Schleper C."/>
            <person name="Guy L."/>
            <person name="Ettema T.J."/>
        </authorList>
    </citation>
    <scope>NUCLEOTIDE SEQUENCE</scope>
</reference>
<organism evidence="3">
    <name type="scientific">marine sediment metagenome</name>
    <dbReference type="NCBI Taxonomy" id="412755"/>
    <lineage>
        <taxon>unclassified sequences</taxon>
        <taxon>metagenomes</taxon>
        <taxon>ecological metagenomes</taxon>
    </lineage>
</organism>
<dbReference type="SUPFAM" id="SSF47473">
    <property type="entry name" value="EF-hand"/>
    <property type="match status" value="1"/>
</dbReference>
<proteinExistence type="predicted"/>
<sequence>MENKRVLALGVVIAVGMAQTAFAASDGTADSKADSGNMSGMAMDDGDNQMGMMGGDMMPMMQRMMKMHASMIGGQGSTMEMMDRDIMTTMLSGGQPHEMPAQMAEKMREFDTDSDDELTLDEFEALHMSVIRARMVDRFQHLDADGNGKISQEEMEDAGARMSKMKGTSSGSDAEGHHDSE</sequence>
<dbReference type="GO" id="GO:0005509">
    <property type="term" value="F:calcium ion binding"/>
    <property type="evidence" value="ECO:0007669"/>
    <property type="project" value="InterPro"/>
</dbReference>